<proteinExistence type="predicted"/>
<evidence type="ECO:0000313" key="3">
    <source>
        <dbReference type="Proteomes" id="UP000285405"/>
    </source>
</evidence>
<dbReference type="AlphaFoldDB" id="A0A420J077"/>
<name>A0A420J077_9PEZI</name>
<evidence type="ECO:0000313" key="2">
    <source>
        <dbReference type="EMBL" id="RKF80217.1"/>
    </source>
</evidence>
<gene>
    <name evidence="2" type="ORF">GcC1_038031</name>
</gene>
<accession>A0A420J077</accession>
<sequence length="96" mass="10753">MVVTNFQHDYQIPSSPPQYPTSTPTNIKFQSLPRLPTSEINIDYPMTNIDESSNDPLAGPSPSTKKIRTGIFPEESNYTDTALEKEIQSPIRPSSR</sequence>
<reference evidence="2 3" key="1">
    <citation type="journal article" date="2018" name="BMC Genomics">
        <title>Comparative genome analyses reveal sequence features reflecting distinct modes of host-adaptation between dicot and monocot powdery mildew.</title>
        <authorList>
            <person name="Wu Y."/>
            <person name="Ma X."/>
            <person name="Pan Z."/>
            <person name="Kale S.D."/>
            <person name="Song Y."/>
            <person name="King H."/>
            <person name="Zhang Q."/>
            <person name="Presley C."/>
            <person name="Deng X."/>
            <person name="Wei C.I."/>
            <person name="Xiao S."/>
        </authorList>
    </citation>
    <scope>NUCLEOTIDE SEQUENCE [LARGE SCALE GENOMIC DNA]</scope>
    <source>
        <strain evidence="2">UCSC1</strain>
    </source>
</reference>
<organism evidence="2 3">
    <name type="scientific">Golovinomyces cichoracearum</name>
    <dbReference type="NCBI Taxonomy" id="62708"/>
    <lineage>
        <taxon>Eukaryota</taxon>
        <taxon>Fungi</taxon>
        <taxon>Dikarya</taxon>
        <taxon>Ascomycota</taxon>
        <taxon>Pezizomycotina</taxon>
        <taxon>Leotiomycetes</taxon>
        <taxon>Erysiphales</taxon>
        <taxon>Erysiphaceae</taxon>
        <taxon>Golovinomyces</taxon>
    </lineage>
</organism>
<feature type="region of interest" description="Disordered" evidence="1">
    <location>
        <begin position="1"/>
        <end position="96"/>
    </location>
</feature>
<dbReference type="EMBL" id="MCBR01003895">
    <property type="protein sequence ID" value="RKF80217.1"/>
    <property type="molecule type" value="Genomic_DNA"/>
</dbReference>
<protein>
    <submittedName>
        <fullName evidence="2">Uncharacterized protein</fullName>
    </submittedName>
</protein>
<dbReference type="Proteomes" id="UP000285405">
    <property type="component" value="Unassembled WGS sequence"/>
</dbReference>
<evidence type="ECO:0000256" key="1">
    <source>
        <dbReference type="SAM" id="MobiDB-lite"/>
    </source>
</evidence>
<comment type="caution">
    <text evidence="2">The sequence shown here is derived from an EMBL/GenBank/DDBJ whole genome shotgun (WGS) entry which is preliminary data.</text>
</comment>